<dbReference type="PROSITE" id="PS00108">
    <property type="entry name" value="PROTEIN_KINASE_ST"/>
    <property type="match status" value="1"/>
</dbReference>
<organism evidence="8 9">
    <name type="scientific">Physocladia obscura</name>
    <dbReference type="NCBI Taxonomy" id="109957"/>
    <lineage>
        <taxon>Eukaryota</taxon>
        <taxon>Fungi</taxon>
        <taxon>Fungi incertae sedis</taxon>
        <taxon>Chytridiomycota</taxon>
        <taxon>Chytridiomycota incertae sedis</taxon>
        <taxon>Chytridiomycetes</taxon>
        <taxon>Chytridiales</taxon>
        <taxon>Chytriomycetaceae</taxon>
        <taxon>Physocladia</taxon>
    </lineage>
</organism>
<dbReference type="AlphaFoldDB" id="A0AAD5XCB4"/>
<dbReference type="PANTHER" id="PTHR11042">
    <property type="entry name" value="EUKARYOTIC TRANSLATION INITIATION FACTOR 2-ALPHA KINASE EIF2-ALPHA KINASE -RELATED"/>
    <property type="match status" value="1"/>
</dbReference>
<comment type="similarity">
    <text evidence="5">Belongs to the protein kinase superfamily. Ser/Thr protein kinase family. GCN2 subfamily.</text>
</comment>
<dbReference type="InterPro" id="IPR050339">
    <property type="entry name" value="CC_SR_Kinase"/>
</dbReference>
<keyword evidence="4" id="KW-0067">ATP-binding</keyword>
<evidence type="ECO:0000256" key="1">
    <source>
        <dbReference type="ARBA" id="ARBA00022679"/>
    </source>
</evidence>
<feature type="compositionally biased region" description="Low complexity" evidence="6">
    <location>
        <begin position="139"/>
        <end position="152"/>
    </location>
</feature>
<evidence type="ECO:0000256" key="4">
    <source>
        <dbReference type="ARBA" id="ARBA00022840"/>
    </source>
</evidence>
<sequence length="804" mass="86619">ISQTKVYGSKRDLWELGAAATGTASNNINSDETGSGGITPRQTSVNPTHSYHSPSYPSYSLSQSQSQQTTPTQSQAGTQPQQRKKNSIFDVSHTVLKPVSKMSQDEVLALTAPFPTQISTGVSPLPALPSSIPFPKQHSASVASSPPRASDAGYSFRPVPESSYQNRGSDLKQPPNRQQTRGFVDLDQVLPEYSRTATVTLPVFIPSPTPVERRSIAPAMPISTPTQSSIVTPKAESKLPTLCIQTSQDEAEITPINEEADLAPNPPNLVLTFLPLAKNFLGEGRYAKVYRANCRIVSLLSSKSIDGVDEAKGRKKSSVRVSQTTAATTGVATVSFDSEESPCAVKQMYATRECLEIARIESKILRALVGHPNIIQLFGTMTEDDHHGGVKSPEGDGFEIEDDYHSSPARISSSSNTSVIQHQQVRYLRRSRGRTSGNGRNSRNSRSSIDGDDEEYEEGCPRMLIILELAQRGTMMDYIASVMGIGVGEELWMRWAKQLASAVDYVHSFGFVHHDIKPHNVLLSDSNDIKLADFGNALPVQGFQPPLDSPMTPGDQTFGAVLNNNALTASPLMHSVSQLSRELSEPNFSLEEDKDPFQGFPQPSTSITSIYPRSFAERFKSEMSDASVRSSRTGSLTDGIGRGTQAYMAPEMFTGTPTNRAGEYSFPVDIYATGATLYVAATGVSPFAGCPSSVFMIMGIKRGFWASGMQSNFGSSGPDVSTTQPTTQMSRNGREMRRSLCVGGPDGGGGIRANRWLQDGDSVPGGEGVVKFGNGNALDSEAVRIMCACLEGDGGVRPTARELV</sequence>
<feature type="compositionally biased region" description="Polar residues" evidence="6">
    <location>
        <begin position="409"/>
        <end position="424"/>
    </location>
</feature>
<protein>
    <recommendedName>
        <fullName evidence="7">Protein kinase domain-containing protein</fullName>
    </recommendedName>
</protein>
<keyword evidence="9" id="KW-1185">Reference proteome</keyword>
<dbReference type="Gene3D" id="3.30.200.20">
    <property type="entry name" value="Phosphorylase Kinase, domain 1"/>
    <property type="match status" value="1"/>
</dbReference>
<feature type="region of interest" description="Disordered" evidence="6">
    <location>
        <begin position="135"/>
        <end position="180"/>
    </location>
</feature>
<gene>
    <name evidence="8" type="ORF">HK100_007056</name>
</gene>
<dbReference type="EMBL" id="JADGJH010003300">
    <property type="protein sequence ID" value="KAJ3091984.1"/>
    <property type="molecule type" value="Genomic_DNA"/>
</dbReference>
<dbReference type="GO" id="GO:0005634">
    <property type="term" value="C:nucleus"/>
    <property type="evidence" value="ECO:0007669"/>
    <property type="project" value="TreeGrafter"/>
</dbReference>
<reference evidence="8" key="1">
    <citation type="submission" date="2020-05" db="EMBL/GenBank/DDBJ databases">
        <title>Phylogenomic resolution of chytrid fungi.</title>
        <authorList>
            <person name="Stajich J.E."/>
            <person name="Amses K."/>
            <person name="Simmons R."/>
            <person name="Seto K."/>
            <person name="Myers J."/>
            <person name="Bonds A."/>
            <person name="Quandt C.A."/>
            <person name="Barry K."/>
            <person name="Liu P."/>
            <person name="Grigoriev I."/>
            <person name="Longcore J.E."/>
            <person name="James T.Y."/>
        </authorList>
    </citation>
    <scope>NUCLEOTIDE SEQUENCE</scope>
    <source>
        <strain evidence="8">JEL0513</strain>
    </source>
</reference>
<dbReference type="SUPFAM" id="SSF56112">
    <property type="entry name" value="Protein kinase-like (PK-like)"/>
    <property type="match status" value="1"/>
</dbReference>
<dbReference type="GO" id="GO:0005524">
    <property type="term" value="F:ATP binding"/>
    <property type="evidence" value="ECO:0007669"/>
    <property type="project" value="UniProtKB-KW"/>
</dbReference>
<evidence type="ECO:0000259" key="7">
    <source>
        <dbReference type="PROSITE" id="PS50011"/>
    </source>
</evidence>
<feature type="domain" description="Protein kinase" evidence="7">
    <location>
        <begin position="275"/>
        <end position="804"/>
    </location>
</feature>
<dbReference type="Proteomes" id="UP001211907">
    <property type="component" value="Unassembled WGS sequence"/>
</dbReference>
<dbReference type="SMART" id="SM00220">
    <property type="entry name" value="S_TKc"/>
    <property type="match status" value="1"/>
</dbReference>
<evidence type="ECO:0000313" key="8">
    <source>
        <dbReference type="EMBL" id="KAJ3091984.1"/>
    </source>
</evidence>
<proteinExistence type="inferred from homology"/>
<evidence type="ECO:0000313" key="9">
    <source>
        <dbReference type="Proteomes" id="UP001211907"/>
    </source>
</evidence>
<keyword evidence="2" id="KW-0547">Nucleotide-binding</keyword>
<dbReference type="GO" id="GO:0004713">
    <property type="term" value="F:protein tyrosine kinase activity"/>
    <property type="evidence" value="ECO:0007669"/>
    <property type="project" value="TreeGrafter"/>
</dbReference>
<feature type="compositionally biased region" description="Low complexity" evidence="6">
    <location>
        <begin position="434"/>
        <end position="448"/>
    </location>
</feature>
<feature type="compositionally biased region" description="Low complexity" evidence="6">
    <location>
        <begin position="47"/>
        <end position="81"/>
    </location>
</feature>
<keyword evidence="1" id="KW-0808">Transferase</keyword>
<feature type="non-terminal residue" evidence="8">
    <location>
        <position position="1"/>
    </location>
</feature>
<accession>A0AAD5XCB4</accession>
<evidence type="ECO:0000256" key="6">
    <source>
        <dbReference type="SAM" id="MobiDB-lite"/>
    </source>
</evidence>
<comment type="caution">
    <text evidence="8">The sequence shown here is derived from an EMBL/GenBank/DDBJ whole genome shotgun (WGS) entry which is preliminary data.</text>
</comment>
<feature type="region of interest" description="Disordered" evidence="6">
    <location>
        <begin position="383"/>
        <end position="455"/>
    </location>
</feature>
<evidence type="ECO:0000256" key="5">
    <source>
        <dbReference type="ARBA" id="ARBA00037982"/>
    </source>
</evidence>
<dbReference type="GO" id="GO:0005737">
    <property type="term" value="C:cytoplasm"/>
    <property type="evidence" value="ECO:0007669"/>
    <property type="project" value="TreeGrafter"/>
</dbReference>
<dbReference type="GO" id="GO:0110031">
    <property type="term" value="P:negative regulation of G2/MI transition of meiotic cell cycle"/>
    <property type="evidence" value="ECO:0007669"/>
    <property type="project" value="TreeGrafter"/>
</dbReference>
<dbReference type="PANTHER" id="PTHR11042:SF190">
    <property type="entry name" value="MITOSIS INHIBITOR PROTEIN KINASE MIK1"/>
    <property type="match status" value="1"/>
</dbReference>
<dbReference type="InterPro" id="IPR000719">
    <property type="entry name" value="Prot_kinase_dom"/>
</dbReference>
<dbReference type="CDD" id="cd00180">
    <property type="entry name" value="PKc"/>
    <property type="match status" value="1"/>
</dbReference>
<dbReference type="InterPro" id="IPR008271">
    <property type="entry name" value="Ser/Thr_kinase_AS"/>
</dbReference>
<evidence type="ECO:0000256" key="2">
    <source>
        <dbReference type="ARBA" id="ARBA00022741"/>
    </source>
</evidence>
<dbReference type="Pfam" id="PF00069">
    <property type="entry name" value="Pkinase"/>
    <property type="match status" value="1"/>
</dbReference>
<dbReference type="InterPro" id="IPR011009">
    <property type="entry name" value="Kinase-like_dom_sf"/>
</dbReference>
<feature type="compositionally biased region" description="Polar residues" evidence="6">
    <location>
        <begin position="22"/>
        <end position="33"/>
    </location>
</feature>
<evidence type="ECO:0000256" key="3">
    <source>
        <dbReference type="ARBA" id="ARBA00022777"/>
    </source>
</evidence>
<dbReference type="PROSITE" id="PS50011">
    <property type="entry name" value="PROTEIN_KINASE_DOM"/>
    <property type="match status" value="1"/>
</dbReference>
<name>A0AAD5XCB4_9FUNG</name>
<dbReference type="Gene3D" id="1.10.510.10">
    <property type="entry name" value="Transferase(Phosphotransferase) domain 1"/>
    <property type="match status" value="2"/>
</dbReference>
<keyword evidence="3" id="KW-0418">Kinase</keyword>
<feature type="region of interest" description="Disordered" evidence="6">
    <location>
        <begin position="21"/>
        <end position="88"/>
    </location>
</feature>
<feature type="non-terminal residue" evidence="8">
    <location>
        <position position="804"/>
    </location>
</feature>